<proteinExistence type="predicted"/>
<dbReference type="EMBL" id="JBBHJZ010000004">
    <property type="protein sequence ID" value="MEJ5978529.1"/>
    <property type="molecule type" value="Genomic_DNA"/>
</dbReference>
<dbReference type="Proteomes" id="UP001361239">
    <property type="component" value="Unassembled WGS sequence"/>
</dbReference>
<sequence length="146" mass="15144">MRSFAILPLLLLAACNGHGGSHDATSGADGAKPTNYTGVGADETLRFTGTEPFWGGSVTGTALTYETPEQPKGIAVTVHRFAGNNGLAFSGAVAGKPFDMAVTESACSDGMSDRTYPLSVTLQLGTETRQGCAWTDKRKFTGPAKP</sequence>
<evidence type="ECO:0000313" key="3">
    <source>
        <dbReference type="Proteomes" id="UP001361239"/>
    </source>
</evidence>
<reference evidence="2 3" key="1">
    <citation type="submission" date="2024-03" db="EMBL/GenBank/DDBJ databases">
        <authorList>
            <person name="Jo J.-H."/>
        </authorList>
    </citation>
    <scope>NUCLEOTIDE SEQUENCE [LARGE SCALE GENOMIC DNA]</scope>
    <source>
        <strain evidence="2 3">PS1R-30</strain>
    </source>
</reference>
<gene>
    <name evidence="2" type="ORF">WG901_17895</name>
</gene>
<feature type="signal peptide" evidence="1">
    <location>
        <begin position="1"/>
        <end position="19"/>
    </location>
</feature>
<organism evidence="2 3">
    <name type="scientific">Novosphingobium anseongense</name>
    <dbReference type="NCBI Taxonomy" id="3133436"/>
    <lineage>
        <taxon>Bacteria</taxon>
        <taxon>Pseudomonadati</taxon>
        <taxon>Pseudomonadota</taxon>
        <taxon>Alphaproteobacteria</taxon>
        <taxon>Sphingomonadales</taxon>
        <taxon>Sphingomonadaceae</taxon>
        <taxon>Novosphingobium</taxon>
    </lineage>
</organism>
<comment type="caution">
    <text evidence="2">The sequence shown here is derived from an EMBL/GenBank/DDBJ whole genome shotgun (WGS) entry which is preliminary data.</text>
</comment>
<keyword evidence="1" id="KW-0732">Signal</keyword>
<evidence type="ECO:0000313" key="2">
    <source>
        <dbReference type="EMBL" id="MEJ5978529.1"/>
    </source>
</evidence>
<evidence type="ECO:0008006" key="4">
    <source>
        <dbReference type="Google" id="ProtNLM"/>
    </source>
</evidence>
<feature type="chain" id="PRO_5046355830" description="Lipoprotein" evidence="1">
    <location>
        <begin position="20"/>
        <end position="146"/>
    </location>
</feature>
<dbReference type="PROSITE" id="PS51257">
    <property type="entry name" value="PROKAR_LIPOPROTEIN"/>
    <property type="match status" value="1"/>
</dbReference>
<accession>A0ABU8S0K8</accession>
<keyword evidence="3" id="KW-1185">Reference proteome</keyword>
<evidence type="ECO:0000256" key="1">
    <source>
        <dbReference type="SAM" id="SignalP"/>
    </source>
</evidence>
<name>A0ABU8S0K8_9SPHN</name>
<dbReference type="RefSeq" id="WP_339588472.1">
    <property type="nucleotide sequence ID" value="NZ_JBBHJZ010000004.1"/>
</dbReference>
<protein>
    <recommendedName>
        <fullName evidence="4">Lipoprotein</fullName>
    </recommendedName>
</protein>